<feature type="signal peptide" evidence="1">
    <location>
        <begin position="1"/>
        <end position="24"/>
    </location>
</feature>
<evidence type="ECO:0000259" key="2">
    <source>
        <dbReference type="Pfam" id="PF00497"/>
    </source>
</evidence>
<gene>
    <name evidence="3" type="ORF">SNE35_10545</name>
</gene>
<dbReference type="SUPFAM" id="SSF53850">
    <property type="entry name" value="Periplasmic binding protein-like II"/>
    <property type="match status" value="1"/>
</dbReference>
<feature type="chain" id="PRO_5045961729" evidence="1">
    <location>
        <begin position="25"/>
        <end position="262"/>
    </location>
</feature>
<dbReference type="Gene3D" id="3.40.190.10">
    <property type="entry name" value="Periplasmic binding protein-like II"/>
    <property type="match status" value="2"/>
</dbReference>
<proteinExistence type="predicted"/>
<sequence>MPNRRDSFPALLGLALLPAFGVRAAEPGDPASAPLTVLLEPVRPYSFPDADGKPTGYAVDLMQEMLRRCHLNGQLEFNSWAGIYQRALADPRVLVVSIVRLGEREPNFYWIGPTAARRAYLYRLKARADVHVSSLDSARAYRIGVIRDDATERDLLSKGFELGKQLDRSPDHAALLRKLFAGRDELVALNSAVAAATFESFGYDFNKVEPVLKLSDIKLYMAVSRSSGPALYAKLLSAWDAMRRDGTVAAIAARYPNVSLLD</sequence>
<name>A0ABU5DF95_9BURK</name>
<keyword evidence="4" id="KW-1185">Reference proteome</keyword>
<evidence type="ECO:0000313" key="4">
    <source>
        <dbReference type="Proteomes" id="UP001285263"/>
    </source>
</evidence>
<dbReference type="Pfam" id="PF00497">
    <property type="entry name" value="SBP_bac_3"/>
    <property type="match status" value="1"/>
</dbReference>
<dbReference type="InterPro" id="IPR001638">
    <property type="entry name" value="Solute-binding_3/MltF_N"/>
</dbReference>
<reference evidence="3 4" key="1">
    <citation type="submission" date="2023-11" db="EMBL/GenBank/DDBJ databases">
        <title>Paucibacter sp. nov., isolated from fresh soil in Korea.</title>
        <authorList>
            <person name="Le N.T.T."/>
        </authorList>
    </citation>
    <scope>NUCLEOTIDE SEQUENCE [LARGE SCALE GENOMIC DNA]</scope>
    <source>
        <strain evidence="3 4">R3-3</strain>
    </source>
</reference>
<dbReference type="PANTHER" id="PTHR38834">
    <property type="entry name" value="PERIPLASMIC SUBSTRATE BINDING PROTEIN FAMILY 3"/>
    <property type="match status" value="1"/>
</dbReference>
<feature type="domain" description="Solute-binding protein family 3/N-terminal" evidence="2">
    <location>
        <begin position="42"/>
        <end position="255"/>
    </location>
</feature>
<dbReference type="PANTHER" id="PTHR38834:SF3">
    <property type="entry name" value="SOLUTE-BINDING PROTEIN FAMILY 3_N-TERMINAL DOMAIN-CONTAINING PROTEIN"/>
    <property type="match status" value="1"/>
</dbReference>
<dbReference type="EMBL" id="JAXCLA010000003">
    <property type="protein sequence ID" value="MDY0744949.1"/>
    <property type="molecule type" value="Genomic_DNA"/>
</dbReference>
<dbReference type="RefSeq" id="WP_320422858.1">
    <property type="nucleotide sequence ID" value="NZ_JAXCLA010000003.1"/>
</dbReference>
<dbReference type="Proteomes" id="UP001285263">
    <property type="component" value="Unassembled WGS sequence"/>
</dbReference>
<keyword evidence="1" id="KW-0732">Signal</keyword>
<evidence type="ECO:0000313" key="3">
    <source>
        <dbReference type="EMBL" id="MDY0744949.1"/>
    </source>
</evidence>
<comment type="caution">
    <text evidence="3">The sequence shown here is derived from an EMBL/GenBank/DDBJ whole genome shotgun (WGS) entry which is preliminary data.</text>
</comment>
<organism evidence="3 4">
    <name type="scientific">Roseateles agri</name>
    <dbReference type="NCBI Taxonomy" id="3098619"/>
    <lineage>
        <taxon>Bacteria</taxon>
        <taxon>Pseudomonadati</taxon>
        <taxon>Pseudomonadota</taxon>
        <taxon>Betaproteobacteria</taxon>
        <taxon>Burkholderiales</taxon>
        <taxon>Sphaerotilaceae</taxon>
        <taxon>Roseateles</taxon>
    </lineage>
</organism>
<accession>A0ABU5DF95</accession>
<evidence type="ECO:0000256" key="1">
    <source>
        <dbReference type="SAM" id="SignalP"/>
    </source>
</evidence>
<protein>
    <submittedName>
        <fullName evidence="3">Transporter substrate-binding domain-containing protein</fullName>
    </submittedName>
</protein>